<feature type="domain" description="Carrier" evidence="4">
    <location>
        <begin position="2063"/>
        <end position="2138"/>
    </location>
</feature>
<dbReference type="GO" id="GO:0009239">
    <property type="term" value="P:enterobactin biosynthetic process"/>
    <property type="evidence" value="ECO:0007669"/>
    <property type="project" value="TreeGrafter"/>
</dbReference>
<dbReference type="InterPro" id="IPR025110">
    <property type="entry name" value="AMP-bd_C"/>
</dbReference>
<dbReference type="GO" id="GO:0008610">
    <property type="term" value="P:lipid biosynthetic process"/>
    <property type="evidence" value="ECO:0007669"/>
    <property type="project" value="UniProtKB-ARBA"/>
</dbReference>
<protein>
    <submittedName>
        <fullName evidence="5">Putative non-ribosomal peptide synthetase</fullName>
    </submittedName>
</protein>
<keyword evidence="3" id="KW-0597">Phosphoprotein</keyword>
<dbReference type="Proteomes" id="UP000035009">
    <property type="component" value="Unassembled WGS sequence"/>
</dbReference>
<dbReference type="InterPro" id="IPR010071">
    <property type="entry name" value="AA_adenyl_dom"/>
</dbReference>
<evidence type="ECO:0000313" key="6">
    <source>
        <dbReference type="Proteomes" id="UP000035009"/>
    </source>
</evidence>
<keyword evidence="6" id="KW-1185">Reference proteome</keyword>
<dbReference type="SMART" id="SM00823">
    <property type="entry name" value="PKS_PP"/>
    <property type="match status" value="2"/>
</dbReference>
<dbReference type="InterPro" id="IPR020845">
    <property type="entry name" value="AMP-binding_CS"/>
</dbReference>
<dbReference type="FunFam" id="3.40.50.12780:FF:000012">
    <property type="entry name" value="Non-ribosomal peptide synthetase"/>
    <property type="match status" value="2"/>
</dbReference>
<dbReference type="GO" id="GO:0009366">
    <property type="term" value="C:enterobactin synthetase complex"/>
    <property type="evidence" value="ECO:0007669"/>
    <property type="project" value="TreeGrafter"/>
</dbReference>
<comment type="cofactor">
    <cofactor evidence="1">
        <name>pantetheine 4'-phosphate</name>
        <dbReference type="ChEBI" id="CHEBI:47942"/>
    </cofactor>
</comment>
<keyword evidence="2" id="KW-0596">Phosphopantetheine</keyword>
<dbReference type="Pfam" id="PF00668">
    <property type="entry name" value="Condensation"/>
    <property type="match status" value="3"/>
</dbReference>
<dbReference type="GO" id="GO:0005829">
    <property type="term" value="C:cytosol"/>
    <property type="evidence" value="ECO:0007669"/>
    <property type="project" value="TreeGrafter"/>
</dbReference>
<dbReference type="RefSeq" id="WP_008376006.1">
    <property type="nucleotide sequence ID" value="NZ_BAOP01000002.1"/>
</dbReference>
<dbReference type="SUPFAM" id="SSF52777">
    <property type="entry name" value="CoA-dependent acyltransferases"/>
    <property type="match status" value="6"/>
</dbReference>
<dbReference type="Gene3D" id="3.40.50.980">
    <property type="match status" value="2"/>
</dbReference>
<dbReference type="GO" id="GO:0031177">
    <property type="term" value="F:phosphopantetheine binding"/>
    <property type="evidence" value="ECO:0007669"/>
    <property type="project" value="InterPro"/>
</dbReference>
<dbReference type="Pfam" id="PF00550">
    <property type="entry name" value="PP-binding"/>
    <property type="match status" value="2"/>
</dbReference>
<dbReference type="OrthoDB" id="2472181at2"/>
<dbReference type="InterPro" id="IPR023213">
    <property type="entry name" value="CAT-like_dom_sf"/>
</dbReference>
<dbReference type="GO" id="GO:0043041">
    <property type="term" value="P:amino acid activation for nonribosomal peptide biosynthetic process"/>
    <property type="evidence" value="ECO:0007669"/>
    <property type="project" value="TreeGrafter"/>
</dbReference>
<proteinExistence type="predicted"/>
<dbReference type="PROSITE" id="PS50075">
    <property type="entry name" value="CARRIER"/>
    <property type="match status" value="2"/>
</dbReference>
<dbReference type="CDD" id="cd17646">
    <property type="entry name" value="A_NRPS_AB3403-like"/>
    <property type="match status" value="1"/>
</dbReference>
<evidence type="ECO:0000256" key="3">
    <source>
        <dbReference type="ARBA" id="ARBA00022553"/>
    </source>
</evidence>
<dbReference type="InterPro" id="IPR042099">
    <property type="entry name" value="ANL_N_sf"/>
</dbReference>
<dbReference type="Pfam" id="PF00501">
    <property type="entry name" value="AMP-binding"/>
    <property type="match status" value="2"/>
</dbReference>
<sequence>MSEQYDDPDVGLLPLSAAQRGMWFAEKLSDGYSVNTAQYFELRHEPGGLDIDLFMACCVHVGKTMETPYARLVEIDGIPMQRVDLEFDQHMQLVDFRDSDDPRGLAMEWMLAEYRRPLDLVNDELIASAVLRIDDTCTLWYTRAHHIILDGYAAMAMSQQAFTRYNALRRGEVPADKPSASLEEIVAYEDAYQHSSRKQTDREHWAGRVADLPERATLAHGAVPAPLSFQNVLVSNELPAAQQARLAELARETNSSIAVLLTAAFGAFLARMNGADDVVLTLPVAARTTAKIKRSGGMVSNAVPIRLRRVLHGTVRDVVDAALLELTGALRHQRYRSEDIHRDAGLAGGSTTFGPSINMVFFDDQIHVDGAEISYRILSSGILEDLLINLYQASASSPVVVDLHGNPHAYKREELTLHHRRFIQFVSRFIDDLDAAVSDVDLFLPGERDVVDAQSGVDEVVTATVNAGSSLVDLFARSVAEHADNTAVSDGTRTIDYASLDARSDAVAAGLAASGVLPGDLVAVATDRSVDLVTSILGVMKAGAAYLPLDTTNPADRLQFIVADAMPSAAIVDDTTRQLDLWLSVPPQVGVHTVADLADRGAGIDFSHVDTPADGRAYVIYTSGSTGRPKGVEVTHRDVVTLMDTAANDFEFRSDDVWTMFHSYAFDFSVWELWGPLLTGGRLHVVDRLLARDPSSFVRLCADEGVTVLSQTPSAFYQFAEARRHDCDVRLALRYIVFGGEELNFEYVRRWFDDFPAGTPSREGQGPVLVNMYGITETTVHVTFRELDPASVRADDASFVGRPLASLGLLILDSRLRPVPAGVVGEMYVTGGQLAQGYLNRPGLSSERFVANPFGPSGSRMYRTGDLARRTGDDIAYLGRRDSQVQLRGYRIEYGEIEAALLSLDGVAGAAASVVDLATRGEQLVGYVVLESDAELDVQAARSVVGRAVPGYMVPDLVVAVDELPLTANGKLDRKALPAPELGDVQDEYVEPADDHEAAVAAVFADVLGLDRVGVTTGFFDLGGNSLSATRLASRVSAVLDSAVSVRDVFEAPTVRALVAATAGNGPAVPPVTAVTPRPDIIPLSYPQTRLWILNRIDPGTAAYNIPGAAHLPADTDVDAMRGAIGDVVRRHEALRTVFPLRDEEPIQDVRSVEEAVESGVVQVIDVAEDALTEAVTRISSAGFDLEHELPARFQLLRVRDDNEQVTSFVLVAVVHHIAGDGASIAPLIRDVMYAYGANVRGTEPEWSVLPVQYADFTLWQRDVLGDPSDPASLIRRQIDFWSAELDGLPELAALPIDRPRPSQQSGVGDRFDVWLDADTSEALRTIAASQGVTLFTVFQAITATVIARLTDSTDVALGTAVLGRDDPRLADLVGMFVNTVVLRHRIDETTDFGTLLNDAHRIRARALGNADVSFEQVVDALDVPRSTDHSPLFQVELAMQQDEVTSLVTGGDDVGLIDARTSAVKYDLSLAVTEFGPDGVRPHAVSVEFAYATDLFDEATVVRIADYFLRIVGDVVDGGAATSMSTLLQFTDAELVQVSEYALGETVDVPESTLADEIARQIAATPNAVALESIDARLTYAEFGARVNTLARRLIARGVGPDVAVGVAVPRSIDMYVAIHAVVAAGGQYVPLDAGAPADRIAYMVETSGARLVLVGAEAVSLPSAGVDTITVTAESLADVTVADAQSTPITDADRLAALHPSGAAYTLFTSGSTGRPKGVTVAHSAIVNRLAWAQSEHRFTADDVVLHKTPITFDVSVWELFWPLMTGASVTIADPGRHGDPQYLSNLIDDGDVTVAHFVPSMLAAFADVLGDAGLAALSSMRLIVTSGEALTPAVAQRVVRVLPGVELANLYGPTEAAVDVTWHPVARGEAVVPIGRPVWNTQTRVLDENLRPVPQGVPGELYLGGVQLARGYAARGALTAERFIADPFSDSGGRLYRTGDMARWNNSGELEYMGRNDFQVKLRGQRLELGEIEAVLASTPGVVHAVATVATIGGGDHLVGYYAPDTVPTDELRAVAEKALPDYMRPTVWMPLAAMPLGSAGKADRKALPAPALVSHGHVDARTDTEKILAEVFADVLGVEPVSVVESFFDLGGNSLSATKVAARASGRLGRKIPVAVVFESPSVAALAVAVDGLPDAELRPALSGRPHGGRGPLSATQRGMWLVNRADPDSAVANVAMALDVQGELDVPAMRAAVRDLLDRHESLRTRYPFVDGDARQEVLATAEAYSTLEFVEQTIDGDVDQAIGRITGRGFDVSAAPPVRFTILESGPTSHVLVVVVHHVAIDGASLLPLARDVMVAYDARARGTRPDWAPPAVQYLDYATWQNDWLASVHGGRSQEQIQLDYWAERLSGAPAELFLPTDRPRPKSPSFHGADVRFELAADVVERIESVARAHHATPFMVLQSAFAVLLSRLTTQRDVVIGTPVAGRGDRALDDVIGMFVNTLALRTQVNDEEKFSEMLSRVRTEDLADMGRSDVPFDAVASRVVPTPSASYNPVYQVLFAYQNFYFPTLELAGLTVSPVSEQVLPAKADLQLTLFPSPPGSESGVPMGGQFLYATDLFDEATVQTFAERFVAVVEQIADNAQIRVADISILTESENQPVEDEPAVQEALPDLVERASAAAPSAEAVTHDGISVTFESLAAMTAVMAAALPDRDSALTTALMSLLPTVAPAGPEVFGTVLENLRRNAESVTESITVGTRERSDHT</sequence>
<dbReference type="InterPro" id="IPR045851">
    <property type="entry name" value="AMP-bd_C_sf"/>
</dbReference>
<dbReference type="Gene3D" id="3.30.300.30">
    <property type="match status" value="2"/>
</dbReference>
<evidence type="ECO:0000256" key="1">
    <source>
        <dbReference type="ARBA" id="ARBA00001957"/>
    </source>
</evidence>
<dbReference type="Pfam" id="PF13193">
    <property type="entry name" value="AMP-binding_C"/>
    <property type="match status" value="1"/>
</dbReference>
<dbReference type="eggNOG" id="COG1020">
    <property type="taxonomic scope" value="Bacteria"/>
</dbReference>
<dbReference type="STRING" id="410332.SAMN04488550_3560"/>
<evidence type="ECO:0000259" key="4">
    <source>
        <dbReference type="PROSITE" id="PS50075"/>
    </source>
</evidence>
<evidence type="ECO:0000256" key="2">
    <source>
        <dbReference type="ARBA" id="ARBA00022450"/>
    </source>
</evidence>
<dbReference type="PROSITE" id="PS00455">
    <property type="entry name" value="AMP_BINDING"/>
    <property type="match status" value="1"/>
</dbReference>
<dbReference type="SUPFAM" id="SSF47336">
    <property type="entry name" value="ACP-like"/>
    <property type="match status" value="2"/>
</dbReference>
<dbReference type="InterPro" id="IPR009081">
    <property type="entry name" value="PP-bd_ACP"/>
</dbReference>
<dbReference type="InterPro" id="IPR036736">
    <property type="entry name" value="ACP-like_sf"/>
</dbReference>
<organism evidence="5 6">
    <name type="scientific">Gordonia malaquae NBRC 108250</name>
    <dbReference type="NCBI Taxonomy" id="1223542"/>
    <lineage>
        <taxon>Bacteria</taxon>
        <taxon>Bacillati</taxon>
        <taxon>Actinomycetota</taxon>
        <taxon>Actinomycetes</taxon>
        <taxon>Mycobacteriales</taxon>
        <taxon>Gordoniaceae</taxon>
        <taxon>Gordonia</taxon>
    </lineage>
</organism>
<dbReference type="CDD" id="cd19540">
    <property type="entry name" value="LCL_NRPS-like"/>
    <property type="match status" value="2"/>
</dbReference>
<feature type="domain" description="Carrier" evidence="4">
    <location>
        <begin position="991"/>
        <end position="1066"/>
    </location>
</feature>
<dbReference type="SUPFAM" id="SSF56801">
    <property type="entry name" value="Acetyl-CoA synthetase-like"/>
    <property type="match status" value="2"/>
</dbReference>
<evidence type="ECO:0000313" key="5">
    <source>
        <dbReference type="EMBL" id="GAC78178.1"/>
    </source>
</evidence>
<dbReference type="FunFam" id="3.40.50.980:FF:000002">
    <property type="entry name" value="Enterobactin synthetase component F"/>
    <property type="match status" value="1"/>
</dbReference>
<dbReference type="Gene3D" id="1.10.1200.10">
    <property type="entry name" value="ACP-like"/>
    <property type="match status" value="2"/>
</dbReference>
<dbReference type="UniPathway" id="UPA00011"/>
<dbReference type="PROSITE" id="PS00012">
    <property type="entry name" value="PHOSPHOPANTETHEINE"/>
    <property type="match status" value="2"/>
</dbReference>
<dbReference type="InterPro" id="IPR001242">
    <property type="entry name" value="Condensation_dom"/>
</dbReference>
<comment type="caution">
    <text evidence="5">The sequence shown here is derived from an EMBL/GenBank/DDBJ whole genome shotgun (WGS) entry which is preliminary data.</text>
</comment>
<dbReference type="FunFam" id="2.30.38.10:FF:000001">
    <property type="entry name" value="Non-ribosomal peptide synthetase PvdI"/>
    <property type="match status" value="1"/>
</dbReference>
<dbReference type="InterPro" id="IPR006162">
    <property type="entry name" value="Ppantetheine_attach_site"/>
</dbReference>
<dbReference type="PANTHER" id="PTHR45527:SF1">
    <property type="entry name" value="FATTY ACID SYNTHASE"/>
    <property type="match status" value="1"/>
</dbReference>
<dbReference type="InterPro" id="IPR000873">
    <property type="entry name" value="AMP-dep_synth/lig_dom"/>
</dbReference>
<accession>M3V9R4</accession>
<dbReference type="PANTHER" id="PTHR45527">
    <property type="entry name" value="NONRIBOSOMAL PEPTIDE SYNTHETASE"/>
    <property type="match status" value="1"/>
</dbReference>
<dbReference type="EMBL" id="BAOP01000002">
    <property type="protein sequence ID" value="GAC78178.1"/>
    <property type="molecule type" value="Genomic_DNA"/>
</dbReference>
<dbReference type="Gene3D" id="3.30.559.10">
    <property type="entry name" value="Chloramphenicol acetyltransferase-like domain"/>
    <property type="match status" value="3"/>
</dbReference>
<dbReference type="Gene3D" id="2.30.38.10">
    <property type="entry name" value="Luciferase, Domain 3"/>
    <property type="match status" value="1"/>
</dbReference>
<dbReference type="GO" id="GO:0047527">
    <property type="term" value="F:2,3-dihydroxybenzoate-serine ligase activity"/>
    <property type="evidence" value="ECO:0007669"/>
    <property type="project" value="TreeGrafter"/>
</dbReference>
<name>M3V9R4_GORML</name>
<dbReference type="InterPro" id="IPR020806">
    <property type="entry name" value="PKS_PP-bd"/>
</dbReference>
<gene>
    <name evidence="5" type="ORF">GM1_002_01560</name>
</gene>
<dbReference type="NCBIfam" id="TIGR01733">
    <property type="entry name" value="AA-adenyl-dom"/>
    <property type="match status" value="2"/>
</dbReference>
<dbReference type="CDD" id="cd17643">
    <property type="entry name" value="A_NRPS_Cytc1-like"/>
    <property type="match status" value="1"/>
</dbReference>
<dbReference type="Gene3D" id="3.30.559.30">
    <property type="entry name" value="Nonribosomal peptide synthetase, condensation domain"/>
    <property type="match status" value="3"/>
</dbReference>
<dbReference type="Gene3D" id="3.40.50.12780">
    <property type="entry name" value="N-terminal domain of ligase-like"/>
    <property type="match status" value="1"/>
</dbReference>
<reference evidence="5 6" key="1">
    <citation type="submission" date="2013-02" db="EMBL/GenBank/DDBJ databases">
        <title>Whole genome shotgun sequence of Gordonia malaquae NBRC 108250.</title>
        <authorList>
            <person name="Yoshida I."/>
            <person name="Hosoyama A."/>
            <person name="Tsuchikane K."/>
            <person name="Ando Y."/>
            <person name="Baba S."/>
            <person name="Ohji S."/>
            <person name="Hamada M."/>
            <person name="Tamura T."/>
            <person name="Yamazoe A."/>
            <person name="Yamazaki S."/>
            <person name="Fujita N."/>
        </authorList>
    </citation>
    <scope>NUCLEOTIDE SEQUENCE [LARGE SCALE GENOMIC DNA]</scope>
    <source>
        <strain evidence="5 6">NBRC 108250</strain>
    </source>
</reference>